<dbReference type="InterPro" id="IPR045063">
    <property type="entry name" value="Dynamin_N"/>
</dbReference>
<feature type="domain" description="GED" evidence="3">
    <location>
        <begin position="636"/>
        <end position="731"/>
    </location>
</feature>
<dbReference type="GO" id="GO:0003924">
    <property type="term" value="F:GTPase activity"/>
    <property type="evidence" value="ECO:0007669"/>
    <property type="project" value="InterPro"/>
</dbReference>
<dbReference type="InterPro" id="IPR027417">
    <property type="entry name" value="P-loop_NTPase"/>
</dbReference>
<protein>
    <recommendedName>
        <fullName evidence="7">P-loop containing nucleoside triphosphate hydrolase protein</fullName>
    </recommendedName>
</protein>
<dbReference type="EMBL" id="KV423926">
    <property type="protein sequence ID" value="KZT61042.1"/>
    <property type="molecule type" value="Genomic_DNA"/>
</dbReference>
<dbReference type="SUPFAM" id="SSF52540">
    <property type="entry name" value="P-loop containing nucleoside triphosphate hydrolases"/>
    <property type="match status" value="1"/>
</dbReference>
<dbReference type="OrthoDB" id="5061070at2759"/>
<name>A0A165IVQ7_9BASI</name>
<dbReference type="InterPro" id="IPR001401">
    <property type="entry name" value="Dynamin_GTPase"/>
</dbReference>
<dbReference type="InterPro" id="IPR003130">
    <property type="entry name" value="GED"/>
</dbReference>
<dbReference type="STRING" id="1353952.A0A165IVQ7"/>
<dbReference type="InterPro" id="IPR020850">
    <property type="entry name" value="GED_dom"/>
</dbReference>
<gene>
    <name evidence="5" type="ORF">CALCODRAFT_428450</name>
</gene>
<accession>A0A165IVQ7</accession>
<proteinExistence type="predicted"/>
<dbReference type="PANTHER" id="PTHR11566">
    <property type="entry name" value="DYNAMIN"/>
    <property type="match status" value="1"/>
</dbReference>
<reference evidence="5 6" key="1">
    <citation type="journal article" date="2016" name="Mol. Biol. Evol.">
        <title>Comparative Genomics of Early-Diverging Mushroom-Forming Fungi Provides Insights into the Origins of Lignocellulose Decay Capabilities.</title>
        <authorList>
            <person name="Nagy L.G."/>
            <person name="Riley R."/>
            <person name="Tritt A."/>
            <person name="Adam C."/>
            <person name="Daum C."/>
            <person name="Floudas D."/>
            <person name="Sun H."/>
            <person name="Yadav J.S."/>
            <person name="Pangilinan J."/>
            <person name="Larsson K.H."/>
            <person name="Matsuura K."/>
            <person name="Barry K."/>
            <person name="Labutti K."/>
            <person name="Kuo R."/>
            <person name="Ohm R.A."/>
            <person name="Bhattacharya S.S."/>
            <person name="Shirouzu T."/>
            <person name="Yoshinaga Y."/>
            <person name="Martin F.M."/>
            <person name="Grigoriev I.V."/>
            <person name="Hibbett D.S."/>
        </authorList>
    </citation>
    <scope>NUCLEOTIDE SEQUENCE [LARGE SCALE GENOMIC DNA]</scope>
    <source>
        <strain evidence="5 6">HHB12733</strain>
    </source>
</reference>
<evidence type="ECO:0000259" key="4">
    <source>
        <dbReference type="PROSITE" id="PS51718"/>
    </source>
</evidence>
<dbReference type="GO" id="GO:0016020">
    <property type="term" value="C:membrane"/>
    <property type="evidence" value="ECO:0007669"/>
    <property type="project" value="TreeGrafter"/>
</dbReference>
<dbReference type="SMART" id="SM00053">
    <property type="entry name" value="DYNc"/>
    <property type="match status" value="1"/>
</dbReference>
<dbReference type="PRINTS" id="PR00195">
    <property type="entry name" value="DYNAMIN"/>
</dbReference>
<dbReference type="Pfam" id="PF01031">
    <property type="entry name" value="Dynamin_M"/>
    <property type="match status" value="1"/>
</dbReference>
<keyword evidence="2" id="KW-0342">GTP-binding</keyword>
<evidence type="ECO:0000256" key="1">
    <source>
        <dbReference type="ARBA" id="ARBA00022741"/>
    </source>
</evidence>
<sequence length="731" mass="82434">MHSADISESIYAIHTRQLLDAIDQIRDIGGQLKLDLPRIVVIGNQSAGKSSLIEAIARINVPRGGGTCTRCPTEIRLRSSSDPWKCSVSLRYEYDSEGNLTGDSLIIPFGEDVLDPSHVEVMLRRAQIAVLNNERNPRMYLDIDPSQLQLPEDQRQFSKNIVCIEVSGPLLTDLTFVDLPGIIQHHPTDSNLVELIKSMTREYISDPSALILCTITMKDDPENQAALGEAKIADPEGTRTIGVLTKPDTLQSQEEEQWLSVLKNEGRHRLKLGYYITKQPAQVEVEQRVAFDTARQNEQEFFKNVKPWCNLPGRVSENVGTPRLTAMLSQLLSGLIRKSLPDIDTKIRQFMQEVDEGIQALASVVSAHPVADIILLCERFRSELDHYTSGSPGYEKLVQENYTVLRSFQKDIRNTAPQFIPYTAREHKRNISYVEPLDIVEDWANKEDGDTYHLETLFTLCSAKTRELPFNVPYAVKVQMMLLPIKRWKDLANACFTSIHPQIGSLIEGILHSIFGGYDQTLLLERVKGIVFRQLNVLVTDTKGALELLFDMEDQGTLTLNDFYYSSTRSKLIAHYHEVRRKGTSSSSSSHCASSTAPACQTSSLSEVLIQLQVLGYPVSEDDLKRLTEKDRWEEEIVVMAETRAYFQVAYKRFVDNIHLAIDRVFVRPLAAAMLRALVSDLQFDSPDAHERCKSYLAESPQKAAQRQRLNADRVRLEKASEALKAIGFGN</sequence>
<dbReference type="Pfam" id="PF02212">
    <property type="entry name" value="GED"/>
    <property type="match status" value="1"/>
</dbReference>
<evidence type="ECO:0000259" key="3">
    <source>
        <dbReference type="PROSITE" id="PS51388"/>
    </source>
</evidence>
<dbReference type="GO" id="GO:0005874">
    <property type="term" value="C:microtubule"/>
    <property type="evidence" value="ECO:0007669"/>
    <property type="project" value="TreeGrafter"/>
</dbReference>
<dbReference type="Gene3D" id="3.40.50.300">
    <property type="entry name" value="P-loop containing nucleotide triphosphate hydrolases"/>
    <property type="match status" value="1"/>
</dbReference>
<dbReference type="InterPro" id="IPR030381">
    <property type="entry name" value="G_DYNAMIN_dom"/>
</dbReference>
<dbReference type="GO" id="GO:0005737">
    <property type="term" value="C:cytoplasm"/>
    <property type="evidence" value="ECO:0007669"/>
    <property type="project" value="TreeGrafter"/>
</dbReference>
<dbReference type="GO" id="GO:0008017">
    <property type="term" value="F:microtubule binding"/>
    <property type="evidence" value="ECO:0007669"/>
    <property type="project" value="TreeGrafter"/>
</dbReference>
<dbReference type="Pfam" id="PF00350">
    <property type="entry name" value="Dynamin_N"/>
    <property type="match status" value="1"/>
</dbReference>
<keyword evidence="1" id="KW-0547">Nucleotide-binding</keyword>
<dbReference type="Proteomes" id="UP000076842">
    <property type="component" value="Unassembled WGS sequence"/>
</dbReference>
<dbReference type="Gene3D" id="1.20.120.1240">
    <property type="entry name" value="Dynamin, middle domain"/>
    <property type="match status" value="1"/>
</dbReference>
<evidence type="ECO:0008006" key="7">
    <source>
        <dbReference type="Google" id="ProtNLM"/>
    </source>
</evidence>
<dbReference type="GO" id="GO:0005525">
    <property type="term" value="F:GTP binding"/>
    <property type="evidence" value="ECO:0007669"/>
    <property type="project" value="InterPro"/>
</dbReference>
<dbReference type="CDD" id="cd08771">
    <property type="entry name" value="DLP_1"/>
    <property type="match status" value="1"/>
</dbReference>
<dbReference type="InParanoid" id="A0A165IVQ7"/>
<organism evidence="5 6">
    <name type="scientific">Calocera cornea HHB12733</name>
    <dbReference type="NCBI Taxonomy" id="1353952"/>
    <lineage>
        <taxon>Eukaryota</taxon>
        <taxon>Fungi</taxon>
        <taxon>Dikarya</taxon>
        <taxon>Basidiomycota</taxon>
        <taxon>Agaricomycotina</taxon>
        <taxon>Dacrymycetes</taxon>
        <taxon>Dacrymycetales</taxon>
        <taxon>Dacrymycetaceae</taxon>
        <taxon>Calocera</taxon>
    </lineage>
</organism>
<dbReference type="InterPro" id="IPR022812">
    <property type="entry name" value="Dynamin"/>
</dbReference>
<evidence type="ECO:0000313" key="6">
    <source>
        <dbReference type="Proteomes" id="UP000076842"/>
    </source>
</evidence>
<dbReference type="PROSITE" id="PS51388">
    <property type="entry name" value="GED"/>
    <property type="match status" value="1"/>
</dbReference>
<evidence type="ECO:0000256" key="2">
    <source>
        <dbReference type="ARBA" id="ARBA00023134"/>
    </source>
</evidence>
<dbReference type="AlphaFoldDB" id="A0A165IVQ7"/>
<feature type="domain" description="Dynamin-type G" evidence="4">
    <location>
        <begin position="33"/>
        <end position="341"/>
    </location>
</feature>
<keyword evidence="6" id="KW-1185">Reference proteome</keyword>
<evidence type="ECO:0000313" key="5">
    <source>
        <dbReference type="EMBL" id="KZT61042.1"/>
    </source>
</evidence>
<dbReference type="PROSITE" id="PS51718">
    <property type="entry name" value="G_DYNAMIN_2"/>
    <property type="match status" value="1"/>
</dbReference>
<dbReference type="InterPro" id="IPR000375">
    <property type="entry name" value="Dynamin_stalk"/>
</dbReference>